<reference evidence="1" key="2">
    <citation type="journal article" date="2022" name="New Phytol.">
        <title>Evolutionary transition to the ectomycorrhizal habit in the genomes of a hyperdiverse lineage of mushroom-forming fungi.</title>
        <authorList>
            <person name="Looney B."/>
            <person name="Miyauchi S."/>
            <person name="Morin E."/>
            <person name="Drula E."/>
            <person name="Courty P.E."/>
            <person name="Kohler A."/>
            <person name="Kuo A."/>
            <person name="LaButti K."/>
            <person name="Pangilinan J."/>
            <person name="Lipzen A."/>
            <person name="Riley R."/>
            <person name="Andreopoulos W."/>
            <person name="He G."/>
            <person name="Johnson J."/>
            <person name="Nolan M."/>
            <person name="Tritt A."/>
            <person name="Barry K.W."/>
            <person name="Grigoriev I.V."/>
            <person name="Nagy L.G."/>
            <person name="Hibbett D."/>
            <person name="Henrissat B."/>
            <person name="Matheny P.B."/>
            <person name="Labbe J."/>
            <person name="Martin F.M."/>
        </authorList>
    </citation>
    <scope>NUCLEOTIDE SEQUENCE</scope>
    <source>
        <strain evidence="1">HHB10654</strain>
    </source>
</reference>
<gene>
    <name evidence="1" type="ORF">BV25DRAFT_1779661</name>
</gene>
<feature type="non-terminal residue" evidence="1">
    <location>
        <position position="1"/>
    </location>
</feature>
<dbReference type="EMBL" id="MU277191">
    <property type="protein sequence ID" value="KAI0066827.1"/>
    <property type="molecule type" value="Genomic_DNA"/>
</dbReference>
<sequence>GAQRVVDIITSRAQVTSLLLNHSALHDDGCEVLFEFLCSEIGRRHNIMEIHLGSTQMGDRGLRALCRYLNGNTTLLNLALPNNAFTNNTELVSTFTDAINKSRVCMLALSSNSQLTDGFFIPFLSALMTPQLQCLLLAAVGLTELSVPALIDYISSPRSRALTELSLNSNNIPHTSVVQFLEAVRKHNYRLTRCELYANFESNLTPEAREHWRADQRFIQKLLSRNLLLSRQVHREAVWLLKHARPVLLGRTVDGSNSPRLPIELLVHILSYLSPSLSEAQCARVCNYAGDRSTLP</sequence>
<name>A0ACB8TEF8_9AGAM</name>
<evidence type="ECO:0000313" key="1">
    <source>
        <dbReference type="EMBL" id="KAI0066827.1"/>
    </source>
</evidence>
<reference evidence="1" key="1">
    <citation type="submission" date="2021-03" db="EMBL/GenBank/DDBJ databases">
        <authorList>
            <consortium name="DOE Joint Genome Institute"/>
            <person name="Ahrendt S."/>
            <person name="Looney B.P."/>
            <person name="Miyauchi S."/>
            <person name="Morin E."/>
            <person name="Drula E."/>
            <person name="Courty P.E."/>
            <person name="Chicoki N."/>
            <person name="Fauchery L."/>
            <person name="Kohler A."/>
            <person name="Kuo A."/>
            <person name="Labutti K."/>
            <person name="Pangilinan J."/>
            <person name="Lipzen A."/>
            <person name="Riley R."/>
            <person name="Andreopoulos W."/>
            <person name="He G."/>
            <person name="Johnson J."/>
            <person name="Barry K.W."/>
            <person name="Grigoriev I.V."/>
            <person name="Nagy L."/>
            <person name="Hibbett D."/>
            <person name="Henrissat B."/>
            <person name="Matheny P.B."/>
            <person name="Labbe J."/>
            <person name="Martin F."/>
        </authorList>
    </citation>
    <scope>NUCLEOTIDE SEQUENCE</scope>
    <source>
        <strain evidence="1">HHB10654</strain>
    </source>
</reference>
<organism evidence="1 2">
    <name type="scientific">Artomyces pyxidatus</name>
    <dbReference type="NCBI Taxonomy" id="48021"/>
    <lineage>
        <taxon>Eukaryota</taxon>
        <taxon>Fungi</taxon>
        <taxon>Dikarya</taxon>
        <taxon>Basidiomycota</taxon>
        <taxon>Agaricomycotina</taxon>
        <taxon>Agaricomycetes</taxon>
        <taxon>Russulales</taxon>
        <taxon>Auriscalpiaceae</taxon>
        <taxon>Artomyces</taxon>
    </lineage>
</organism>
<dbReference type="Proteomes" id="UP000814140">
    <property type="component" value="Unassembled WGS sequence"/>
</dbReference>
<feature type="non-terminal residue" evidence="1">
    <location>
        <position position="296"/>
    </location>
</feature>
<comment type="caution">
    <text evidence="1">The sequence shown here is derived from an EMBL/GenBank/DDBJ whole genome shotgun (WGS) entry which is preliminary data.</text>
</comment>
<proteinExistence type="predicted"/>
<evidence type="ECO:0000313" key="2">
    <source>
        <dbReference type="Proteomes" id="UP000814140"/>
    </source>
</evidence>
<keyword evidence="2" id="KW-1185">Reference proteome</keyword>
<accession>A0ACB8TEF8</accession>
<protein>
    <submittedName>
        <fullName evidence="1">Uncharacterized protein</fullName>
    </submittedName>
</protein>